<gene>
    <name evidence="2" type="ORF">FEE95_09165</name>
</gene>
<dbReference type="RefSeq" id="WP_138657648.1">
    <property type="nucleotide sequence ID" value="NZ_VATY01000002.1"/>
</dbReference>
<evidence type="ECO:0000313" key="2">
    <source>
        <dbReference type="EMBL" id="TMM56664.1"/>
    </source>
</evidence>
<accession>A0A5S3PPQ1</accession>
<dbReference type="Proteomes" id="UP000310314">
    <property type="component" value="Unassembled WGS sequence"/>
</dbReference>
<feature type="signal peptide" evidence="1">
    <location>
        <begin position="1"/>
        <end position="17"/>
    </location>
</feature>
<dbReference type="AlphaFoldDB" id="A0A5S3PPQ1"/>
<name>A0A5S3PPQ1_9FLAO</name>
<evidence type="ECO:0000256" key="1">
    <source>
        <dbReference type="SAM" id="SignalP"/>
    </source>
</evidence>
<proteinExistence type="predicted"/>
<dbReference type="OrthoDB" id="980944at2"/>
<keyword evidence="3" id="KW-1185">Reference proteome</keyword>
<reference evidence="2 3" key="1">
    <citation type="submission" date="2019-05" db="EMBL/GenBank/DDBJ databases">
        <authorList>
            <person name="Zhang J.-Y."/>
            <person name="Feg X."/>
            <person name="Du Z.-J."/>
        </authorList>
    </citation>
    <scope>NUCLEOTIDE SEQUENCE [LARGE SCALE GENOMIC DNA]</scope>
    <source>
        <strain evidence="2 3">RZ26</strain>
    </source>
</reference>
<dbReference type="EMBL" id="VATY01000002">
    <property type="protein sequence ID" value="TMM56664.1"/>
    <property type="molecule type" value="Genomic_DNA"/>
</dbReference>
<organism evidence="2 3">
    <name type="scientific">Maribacter algarum</name>
    <name type="common">ex Zhang et al. 2020</name>
    <dbReference type="NCBI Taxonomy" id="2578118"/>
    <lineage>
        <taxon>Bacteria</taxon>
        <taxon>Pseudomonadati</taxon>
        <taxon>Bacteroidota</taxon>
        <taxon>Flavobacteriia</taxon>
        <taxon>Flavobacteriales</taxon>
        <taxon>Flavobacteriaceae</taxon>
        <taxon>Maribacter</taxon>
    </lineage>
</organism>
<keyword evidence="1" id="KW-0732">Signal</keyword>
<feature type="chain" id="PRO_5024308021" evidence="1">
    <location>
        <begin position="18"/>
        <end position="409"/>
    </location>
</feature>
<evidence type="ECO:0000313" key="3">
    <source>
        <dbReference type="Proteomes" id="UP000310314"/>
    </source>
</evidence>
<sequence>MRLIYLFSVFLCFVSCASNEKHTYEVENQSVELLQHQKTYVAGDKIDLSFETESTNEIYLLISNAFGNSVLTPIKDKNKLHFAIPKNFSRKTGPCHWILVANGEQLLKDSFRIEPKTSARATLETYFGPRSITAGIQDYSMLVNVTTDPFDNVYPEGTEVIFKSQFLNSISEYTVPSKDLISWKNIYSTTKSGRILVNTSFKNITSKELTTIVFPTLGEAFEIETDRNHAFADGNQIMVLRSGIIQDKYNNIVGDGTMVNFIIKNSKGAILKSMAPTINGIAKASILHPSEKEEWQIDAYITGAAKSNSLSINFDTAITDYPYEFSENNRLITVGPLVSFMDQLVPDGILIQLEIFSETGQYLETKKVSSIKGLGKIELPKEFYPDGSYRFICKAAGIIKEFEVTFDEE</sequence>
<comment type="caution">
    <text evidence="2">The sequence shown here is derived from an EMBL/GenBank/DDBJ whole genome shotgun (WGS) entry which is preliminary data.</text>
</comment>
<protein>
    <submittedName>
        <fullName evidence="2">Uncharacterized protein</fullName>
    </submittedName>
</protein>